<dbReference type="InterPro" id="IPR052178">
    <property type="entry name" value="Sec_Metab_Biosynth_SDR"/>
</dbReference>
<gene>
    <name evidence="8" type="ORF">KVT40_000436</name>
</gene>
<dbReference type="SUPFAM" id="SSF51735">
    <property type="entry name" value="NAD(P)-binding Rossmann-fold domains"/>
    <property type="match status" value="1"/>
</dbReference>
<feature type="domain" description="Calcineurin-like phosphoesterase" evidence="7">
    <location>
        <begin position="309"/>
        <end position="446"/>
    </location>
</feature>
<dbReference type="PANTHER" id="PTHR43618">
    <property type="entry name" value="7-ALPHA-HYDROXYSTEROID DEHYDROGENASE"/>
    <property type="match status" value="1"/>
</dbReference>
<dbReference type="NCBIfam" id="TIGR00040">
    <property type="entry name" value="yfcE"/>
    <property type="match status" value="1"/>
</dbReference>
<comment type="caution">
    <text evidence="8">The sequence shown here is derived from an EMBL/GenBank/DDBJ whole genome shotgun (WGS) entry which is preliminary data.</text>
</comment>
<keyword evidence="5" id="KW-0560">Oxidoreductase</keyword>
<dbReference type="InterPro" id="IPR000979">
    <property type="entry name" value="Phosphodiesterase_MJ0936/Vps29"/>
</dbReference>
<evidence type="ECO:0000256" key="6">
    <source>
        <dbReference type="RuleBase" id="RU362040"/>
    </source>
</evidence>
<sequence>MPYSLKERRVLITGGSRGLGAAIAHAFASEGCDLAINYASNASAAQKLTSDLSSKYSIRTTTLQADVGKPADCASLITSTISSLGGLDIVISNAGWTKFSDFSDLDAMTDAEWDKCWNVNVKAQLALLRAAMPTFKENAEGGVFLITSSIAGTSIGGSSMAYSVTKAAQLHLMKCLAKTQGEKVRINAVLPGLLLTEWGLEYGDERIKALRDAAALKKEVDMTDCADVFVMLAKNTSITGQKVQIDSGLNIANILSPRGPLHPRPSNSSSLPSQCLTQLTYPGHSRQSTPPLASLLPYILISQFKKLLTPNKIGQILCLGNLTSPSVYAFLRSLAPDLQLVKGDFDIPLSLPPPSAPQPYEAPNNNSYSASTYPIPTALSKVVTHGSLRVGFTHGHTIIPPGDPDSLLIAARQMDVDVLCWGGTSRFEAYELEGKFFVNPGSATGAASWTGDDLDYVDEEEEGDAGKVRDEFSGIDRDTGEQKGLCPSFVLMDVQGDVLVLYVYQLRKDSEGKEAVAVEKVSFRKGGSG</sequence>
<dbReference type="Pfam" id="PF13561">
    <property type="entry name" value="adh_short_C2"/>
    <property type="match status" value="1"/>
</dbReference>
<keyword evidence="9" id="KW-1185">Reference proteome</keyword>
<dbReference type="InterPro" id="IPR024654">
    <property type="entry name" value="Calcineurin-like_PHP_lpxH"/>
</dbReference>
<evidence type="ECO:0000256" key="1">
    <source>
        <dbReference type="ARBA" id="ARBA00005945"/>
    </source>
</evidence>
<dbReference type="InterPro" id="IPR029052">
    <property type="entry name" value="Metallo-depent_PP-like"/>
</dbReference>
<dbReference type="SUPFAM" id="SSF56300">
    <property type="entry name" value="Metallo-dependent phosphatases"/>
    <property type="match status" value="1"/>
</dbReference>
<protein>
    <recommendedName>
        <fullName evidence="3 6">Vacuolar protein sorting-associated protein 29</fullName>
    </recommendedName>
</protein>
<evidence type="ECO:0000256" key="2">
    <source>
        <dbReference type="ARBA" id="ARBA00006484"/>
    </source>
</evidence>
<evidence type="ECO:0000256" key="5">
    <source>
        <dbReference type="ARBA" id="ARBA00023002"/>
    </source>
</evidence>
<dbReference type="CDD" id="cd05233">
    <property type="entry name" value="SDR_c"/>
    <property type="match status" value="1"/>
</dbReference>
<dbReference type="Proteomes" id="UP000809789">
    <property type="component" value="Unassembled WGS sequence"/>
</dbReference>
<evidence type="ECO:0000313" key="8">
    <source>
        <dbReference type="EMBL" id="KAG8631296.1"/>
    </source>
</evidence>
<evidence type="ECO:0000256" key="4">
    <source>
        <dbReference type="ARBA" id="ARBA00022857"/>
    </source>
</evidence>
<keyword evidence="4" id="KW-0521">NADP</keyword>
<dbReference type="PRINTS" id="PR00081">
    <property type="entry name" value="GDHRDH"/>
</dbReference>
<reference evidence="8" key="1">
    <citation type="submission" date="2021-07" db="EMBL/GenBank/DDBJ databases">
        <title>Elsinoe batatas strain:CRI-CJ2 Genome sequencing and assembly.</title>
        <authorList>
            <person name="Huang L."/>
        </authorList>
    </citation>
    <scope>NUCLEOTIDE SEQUENCE</scope>
    <source>
        <strain evidence="8">CRI-CJ2</strain>
    </source>
</reference>
<evidence type="ECO:0000256" key="3">
    <source>
        <dbReference type="ARBA" id="ARBA00017767"/>
    </source>
</evidence>
<dbReference type="InterPro" id="IPR002347">
    <property type="entry name" value="SDR_fam"/>
</dbReference>
<dbReference type="PANTHER" id="PTHR43618:SF2">
    <property type="entry name" value="CHAIN DEHYDROGENASE, PUTATIVE (AFU_ORTHOLOGUE AFUA_6G06930)-RELATED"/>
    <property type="match status" value="1"/>
</dbReference>
<dbReference type="EMBL" id="JAESVG020000001">
    <property type="protein sequence ID" value="KAG8631296.1"/>
    <property type="molecule type" value="Genomic_DNA"/>
</dbReference>
<dbReference type="InterPro" id="IPR036291">
    <property type="entry name" value="NAD(P)-bd_dom_sf"/>
</dbReference>
<name>A0A8K0LBD3_9PEZI</name>
<evidence type="ECO:0000313" key="9">
    <source>
        <dbReference type="Proteomes" id="UP000809789"/>
    </source>
</evidence>
<dbReference type="Gene3D" id="3.40.50.720">
    <property type="entry name" value="NAD(P)-binding Rossmann-like Domain"/>
    <property type="match status" value="1"/>
</dbReference>
<accession>A0A8K0LBD3</accession>
<dbReference type="GO" id="GO:0016491">
    <property type="term" value="F:oxidoreductase activity"/>
    <property type="evidence" value="ECO:0007669"/>
    <property type="project" value="UniProtKB-KW"/>
</dbReference>
<evidence type="ECO:0000259" key="7">
    <source>
        <dbReference type="Pfam" id="PF12850"/>
    </source>
</evidence>
<dbReference type="OrthoDB" id="37659at2759"/>
<comment type="similarity">
    <text evidence="2">Belongs to the short-chain dehydrogenases/reductases (SDR) family.</text>
</comment>
<dbReference type="Gene3D" id="3.60.21.10">
    <property type="match status" value="1"/>
</dbReference>
<proteinExistence type="inferred from homology"/>
<organism evidence="8 9">
    <name type="scientific">Elsinoe batatas</name>
    <dbReference type="NCBI Taxonomy" id="2601811"/>
    <lineage>
        <taxon>Eukaryota</taxon>
        <taxon>Fungi</taxon>
        <taxon>Dikarya</taxon>
        <taxon>Ascomycota</taxon>
        <taxon>Pezizomycotina</taxon>
        <taxon>Dothideomycetes</taxon>
        <taxon>Dothideomycetidae</taxon>
        <taxon>Myriangiales</taxon>
        <taxon>Elsinoaceae</taxon>
        <taxon>Elsinoe</taxon>
    </lineage>
</organism>
<dbReference type="AlphaFoldDB" id="A0A8K0LBD3"/>
<comment type="similarity">
    <text evidence="1 6">Belongs to the VPS29 family.</text>
</comment>
<dbReference type="Pfam" id="PF12850">
    <property type="entry name" value="Metallophos_2"/>
    <property type="match status" value="1"/>
</dbReference>